<dbReference type="PANTHER" id="PTHR47506">
    <property type="entry name" value="TRANSCRIPTIONAL REGULATORY PROTEIN"/>
    <property type="match status" value="1"/>
</dbReference>
<accession>A0A1F6T114</accession>
<comment type="caution">
    <text evidence="6">The sequence shown here is derived from an EMBL/GenBank/DDBJ whole genome shotgun (WGS) entry which is preliminary data.</text>
</comment>
<reference evidence="6 7" key="1">
    <citation type="journal article" date="2016" name="Nat. Commun.">
        <title>Thousands of microbial genomes shed light on interconnected biogeochemical processes in an aquifer system.</title>
        <authorList>
            <person name="Anantharaman K."/>
            <person name="Brown C.T."/>
            <person name="Hug L.A."/>
            <person name="Sharon I."/>
            <person name="Castelle C.J."/>
            <person name="Probst A.J."/>
            <person name="Thomas B.C."/>
            <person name="Singh A."/>
            <person name="Wilkins M.J."/>
            <person name="Karaoz U."/>
            <person name="Brodie E.L."/>
            <person name="Williams K.H."/>
            <person name="Hubbard S.S."/>
            <person name="Banfield J.F."/>
        </authorList>
    </citation>
    <scope>NUCLEOTIDE SEQUENCE [LARGE SCALE GENOMIC DNA]</scope>
</reference>
<dbReference type="InterPro" id="IPR023772">
    <property type="entry name" value="DNA-bd_HTH_TetR-type_CS"/>
</dbReference>
<dbReference type="AlphaFoldDB" id="A0A1F6T114"/>
<evidence type="ECO:0000256" key="1">
    <source>
        <dbReference type="ARBA" id="ARBA00023015"/>
    </source>
</evidence>
<dbReference type="EMBL" id="MFSQ01000112">
    <property type="protein sequence ID" value="OGI38843.1"/>
    <property type="molecule type" value="Genomic_DNA"/>
</dbReference>
<keyword evidence="3" id="KW-0804">Transcription</keyword>
<proteinExistence type="predicted"/>
<evidence type="ECO:0000313" key="6">
    <source>
        <dbReference type="EMBL" id="OGI38843.1"/>
    </source>
</evidence>
<gene>
    <name evidence="6" type="ORF">A2140_04110</name>
</gene>
<dbReference type="SUPFAM" id="SSF46689">
    <property type="entry name" value="Homeodomain-like"/>
    <property type="match status" value="1"/>
</dbReference>
<evidence type="ECO:0000256" key="3">
    <source>
        <dbReference type="ARBA" id="ARBA00023163"/>
    </source>
</evidence>
<dbReference type="InterPro" id="IPR009057">
    <property type="entry name" value="Homeodomain-like_sf"/>
</dbReference>
<dbReference type="InterPro" id="IPR001647">
    <property type="entry name" value="HTH_TetR"/>
</dbReference>
<keyword evidence="2 4" id="KW-0238">DNA-binding</keyword>
<keyword evidence="1" id="KW-0805">Transcription regulation</keyword>
<feature type="domain" description="HTH tetR-type" evidence="5">
    <location>
        <begin position="7"/>
        <end position="67"/>
    </location>
</feature>
<dbReference type="Pfam" id="PF16925">
    <property type="entry name" value="TetR_C_13"/>
    <property type="match status" value="1"/>
</dbReference>
<dbReference type="InterPro" id="IPR011075">
    <property type="entry name" value="TetR_C"/>
</dbReference>
<protein>
    <submittedName>
        <fullName evidence="6">TetR family transcriptional regulator</fullName>
    </submittedName>
</protein>
<dbReference type="PANTHER" id="PTHR47506:SF1">
    <property type="entry name" value="HTH-TYPE TRANSCRIPTIONAL REGULATOR YJDC"/>
    <property type="match status" value="1"/>
</dbReference>
<dbReference type="STRING" id="1817756.A2140_04110"/>
<evidence type="ECO:0000259" key="5">
    <source>
        <dbReference type="PROSITE" id="PS50977"/>
    </source>
</evidence>
<dbReference type="InterPro" id="IPR036271">
    <property type="entry name" value="Tet_transcr_reg_TetR-rel_C_sf"/>
</dbReference>
<dbReference type="PROSITE" id="PS50977">
    <property type="entry name" value="HTH_TETR_2"/>
    <property type="match status" value="1"/>
</dbReference>
<dbReference type="Gene3D" id="1.10.357.10">
    <property type="entry name" value="Tetracycline Repressor, domain 2"/>
    <property type="match status" value="1"/>
</dbReference>
<dbReference type="Pfam" id="PF00440">
    <property type="entry name" value="TetR_N"/>
    <property type="match status" value="1"/>
</dbReference>
<evidence type="ECO:0000256" key="2">
    <source>
        <dbReference type="ARBA" id="ARBA00023125"/>
    </source>
</evidence>
<organism evidence="6 7">
    <name type="scientific">Candidatus Muproteobacteria bacterium RBG_16_62_13</name>
    <dbReference type="NCBI Taxonomy" id="1817756"/>
    <lineage>
        <taxon>Bacteria</taxon>
        <taxon>Pseudomonadati</taxon>
        <taxon>Pseudomonadota</taxon>
        <taxon>Candidatus Muproteobacteria</taxon>
    </lineage>
</organism>
<name>A0A1F6T114_9PROT</name>
<dbReference type="PROSITE" id="PS01081">
    <property type="entry name" value="HTH_TETR_1"/>
    <property type="match status" value="1"/>
</dbReference>
<sequence length="202" mass="22567">MPGKQPDVTREKILDAAYQEIHRHGFQAASLSIILDRTGLTKGALYHHFPNKNDLGFAVIEEVIREGLEAMTFTPLRESEDPVATLRELIRRKAEKANVENVSLGCPLNNLMQEMSPLDADFKKRLHALLKTWQDTVGDALRRAQKQGQVRADVDCRAAALFIVSAYEGCIGTAKNLQSVKEFRMCMAELEDYVAGLLANAR</sequence>
<dbReference type="Proteomes" id="UP000178379">
    <property type="component" value="Unassembled WGS sequence"/>
</dbReference>
<evidence type="ECO:0000256" key="4">
    <source>
        <dbReference type="PROSITE-ProRule" id="PRU00335"/>
    </source>
</evidence>
<feature type="DNA-binding region" description="H-T-H motif" evidence="4">
    <location>
        <begin position="30"/>
        <end position="49"/>
    </location>
</feature>
<evidence type="ECO:0000313" key="7">
    <source>
        <dbReference type="Proteomes" id="UP000178379"/>
    </source>
</evidence>
<dbReference type="SUPFAM" id="SSF48498">
    <property type="entry name" value="Tetracyclin repressor-like, C-terminal domain"/>
    <property type="match status" value="1"/>
</dbReference>
<dbReference type="PRINTS" id="PR00455">
    <property type="entry name" value="HTHTETR"/>
</dbReference>
<dbReference type="GO" id="GO:0003677">
    <property type="term" value="F:DNA binding"/>
    <property type="evidence" value="ECO:0007669"/>
    <property type="project" value="UniProtKB-UniRule"/>
</dbReference>